<evidence type="ECO:0000313" key="3">
    <source>
        <dbReference type="EMBL" id="WCT74051.1"/>
    </source>
</evidence>
<keyword evidence="1" id="KW-0472">Membrane</keyword>
<keyword evidence="4" id="KW-1185">Reference proteome</keyword>
<evidence type="ECO:0000259" key="2">
    <source>
        <dbReference type="Pfam" id="PF01814"/>
    </source>
</evidence>
<dbReference type="RefSeq" id="WP_273688773.1">
    <property type="nucleotide sequence ID" value="NZ_CP117411.1"/>
</dbReference>
<dbReference type="Gene3D" id="1.20.120.520">
    <property type="entry name" value="nmb1532 protein domain like"/>
    <property type="match status" value="1"/>
</dbReference>
<proteinExistence type="predicted"/>
<name>A0ABY7TMR9_9SPHN</name>
<evidence type="ECO:0000313" key="4">
    <source>
        <dbReference type="Proteomes" id="UP001220395"/>
    </source>
</evidence>
<dbReference type="Pfam" id="PF01814">
    <property type="entry name" value="Hemerythrin"/>
    <property type="match status" value="1"/>
</dbReference>
<reference evidence="3 4" key="1">
    <citation type="submission" date="2023-02" db="EMBL/GenBank/DDBJ databases">
        <title>Genome sequence of Sphingomonas naphthae.</title>
        <authorList>
            <person name="Kim S."/>
            <person name="Heo J."/>
            <person name="Kwon S.-W."/>
        </authorList>
    </citation>
    <scope>NUCLEOTIDE SEQUENCE [LARGE SCALE GENOMIC DNA]</scope>
    <source>
        <strain evidence="3 4">KACC 18716</strain>
    </source>
</reference>
<sequence>MATTAPTRRKTRTTAKAADTGFSTVAVAGAAAAGLFVGFAANFVRKAIVQAPTALAGDWAEALAAEHKATLALFDRIEETGEAQTSRRSFLLMQLKHALAKHALEEENAIYAALRDNGQTEEADKLNGDHGYVKQYLYDLTVMAKDSPAWIAKVAEFRRRLETHMQEEERDIFPALRHSLSDEQNHELFVAMNKEGLKIA</sequence>
<evidence type="ECO:0000256" key="1">
    <source>
        <dbReference type="SAM" id="Phobius"/>
    </source>
</evidence>
<dbReference type="PANTHER" id="PTHR35585">
    <property type="entry name" value="HHE DOMAIN PROTEIN (AFU_ORTHOLOGUE AFUA_4G00730)"/>
    <property type="match status" value="1"/>
</dbReference>
<dbReference type="EMBL" id="CP117411">
    <property type="protein sequence ID" value="WCT74051.1"/>
    <property type="molecule type" value="Genomic_DNA"/>
</dbReference>
<keyword evidence="1" id="KW-1133">Transmembrane helix</keyword>
<dbReference type="Proteomes" id="UP001220395">
    <property type="component" value="Chromosome"/>
</dbReference>
<dbReference type="InterPro" id="IPR012312">
    <property type="entry name" value="Hemerythrin-like"/>
</dbReference>
<accession>A0ABY7TMR9</accession>
<feature type="domain" description="Hemerythrin-like" evidence="2">
    <location>
        <begin position="61"/>
        <end position="176"/>
    </location>
</feature>
<keyword evidence="1" id="KW-0812">Transmembrane</keyword>
<dbReference type="PANTHER" id="PTHR35585:SF1">
    <property type="entry name" value="HHE DOMAIN PROTEIN (AFU_ORTHOLOGUE AFUA_4G00730)"/>
    <property type="match status" value="1"/>
</dbReference>
<feature type="transmembrane region" description="Helical" evidence="1">
    <location>
        <begin position="21"/>
        <end position="44"/>
    </location>
</feature>
<gene>
    <name evidence="3" type="ORF">PQ455_02130</name>
</gene>
<organism evidence="3 4">
    <name type="scientific">Sphingomonas naphthae</name>
    <dbReference type="NCBI Taxonomy" id="1813468"/>
    <lineage>
        <taxon>Bacteria</taxon>
        <taxon>Pseudomonadati</taxon>
        <taxon>Pseudomonadota</taxon>
        <taxon>Alphaproteobacteria</taxon>
        <taxon>Sphingomonadales</taxon>
        <taxon>Sphingomonadaceae</taxon>
        <taxon>Sphingomonas</taxon>
    </lineage>
</organism>
<protein>
    <submittedName>
        <fullName evidence="3">Hemerythrin domain-containing protein</fullName>
    </submittedName>
</protein>